<evidence type="ECO:0000313" key="2">
    <source>
        <dbReference type="Proteomes" id="UP001597440"/>
    </source>
</evidence>
<keyword evidence="2" id="KW-1185">Reference proteome</keyword>
<evidence type="ECO:0008006" key="3">
    <source>
        <dbReference type="Google" id="ProtNLM"/>
    </source>
</evidence>
<sequence length="162" mass="17652">MVIAFLTATSCNSPQNTDDTRTSDSIAMHDEVVDNNTKDLTIPYTIAQHYFVNNTVTNGIENPKIETKEVFDSIFGAAAVMGKDGRPTDIDFTKQYVIAVTTPVTDVETKLEPVDLKKSANGEVLFTYKMITGQKQSYTSHAGLAIIVDKSVTGNVVANEVQ</sequence>
<proteinExistence type="predicted"/>
<evidence type="ECO:0000313" key="1">
    <source>
        <dbReference type="EMBL" id="MFD2555253.1"/>
    </source>
</evidence>
<gene>
    <name evidence="1" type="ORF">ACFSQW_12675</name>
</gene>
<dbReference type="RefSeq" id="WP_210353611.1">
    <property type="nucleotide sequence ID" value="NZ_JAEQMU010000001.1"/>
</dbReference>
<accession>A0ABW5L4N1</accession>
<name>A0ABW5L4N1_9SPHI</name>
<comment type="caution">
    <text evidence="1">The sequence shown here is derived from an EMBL/GenBank/DDBJ whole genome shotgun (WGS) entry which is preliminary data.</text>
</comment>
<dbReference type="EMBL" id="JBHULD010000014">
    <property type="protein sequence ID" value="MFD2555253.1"/>
    <property type="molecule type" value="Genomic_DNA"/>
</dbReference>
<organism evidence="1 2">
    <name type="scientific">Sphingobacterium tabacisoli</name>
    <dbReference type="NCBI Taxonomy" id="2044855"/>
    <lineage>
        <taxon>Bacteria</taxon>
        <taxon>Pseudomonadati</taxon>
        <taxon>Bacteroidota</taxon>
        <taxon>Sphingobacteriia</taxon>
        <taxon>Sphingobacteriales</taxon>
        <taxon>Sphingobacteriaceae</taxon>
        <taxon>Sphingobacterium</taxon>
    </lineage>
</organism>
<reference evidence="2" key="1">
    <citation type="journal article" date="2019" name="Int. J. Syst. Evol. Microbiol.">
        <title>The Global Catalogue of Microorganisms (GCM) 10K type strain sequencing project: providing services to taxonomists for standard genome sequencing and annotation.</title>
        <authorList>
            <consortium name="The Broad Institute Genomics Platform"/>
            <consortium name="The Broad Institute Genome Sequencing Center for Infectious Disease"/>
            <person name="Wu L."/>
            <person name="Ma J."/>
        </authorList>
    </citation>
    <scope>NUCLEOTIDE SEQUENCE [LARGE SCALE GENOMIC DNA]</scope>
    <source>
        <strain evidence="2">KCTC 52298</strain>
    </source>
</reference>
<protein>
    <recommendedName>
        <fullName evidence="3">Beta-lactamase-inhibitor-like PepSY-like domain-containing protein</fullName>
    </recommendedName>
</protein>
<dbReference type="Proteomes" id="UP001597440">
    <property type="component" value="Unassembled WGS sequence"/>
</dbReference>